<evidence type="ECO:0000256" key="1">
    <source>
        <dbReference type="ARBA" id="ARBA00007220"/>
    </source>
</evidence>
<dbReference type="CDD" id="cd01428">
    <property type="entry name" value="ADK"/>
    <property type="match status" value="2"/>
</dbReference>
<proteinExistence type="inferred from homology"/>
<comment type="similarity">
    <text evidence="1 5">Belongs to the adenylate kinase family.</text>
</comment>
<evidence type="ECO:0000313" key="8">
    <source>
        <dbReference type="Proteomes" id="UP000095280"/>
    </source>
</evidence>
<feature type="region of interest" description="Disordered" evidence="6">
    <location>
        <begin position="351"/>
        <end position="373"/>
    </location>
</feature>
<keyword evidence="8" id="KW-1185">Reference proteome</keyword>
<dbReference type="GO" id="GO:0005524">
    <property type="term" value="F:ATP binding"/>
    <property type="evidence" value="ECO:0007669"/>
    <property type="project" value="InterPro"/>
</dbReference>
<dbReference type="PANTHER" id="PTHR23359">
    <property type="entry name" value="NUCLEOTIDE KINASE"/>
    <property type="match status" value="1"/>
</dbReference>
<dbReference type="SMART" id="SM00394">
    <property type="entry name" value="RIIa"/>
    <property type="match status" value="1"/>
</dbReference>
<dbReference type="SUPFAM" id="SSF52540">
    <property type="entry name" value="P-loop containing nucleoside triphosphate hydrolases"/>
    <property type="match status" value="3"/>
</dbReference>
<evidence type="ECO:0000256" key="4">
    <source>
        <dbReference type="ARBA" id="ARBA00022777"/>
    </source>
</evidence>
<accession>A0A1I8HBS6</accession>
<evidence type="ECO:0000256" key="5">
    <source>
        <dbReference type="RuleBase" id="RU003330"/>
    </source>
</evidence>
<dbReference type="Proteomes" id="UP000095280">
    <property type="component" value="Unplaced"/>
</dbReference>
<dbReference type="InterPro" id="IPR003117">
    <property type="entry name" value="cAMP_dep_PK_reg_su_I/II_a/b"/>
</dbReference>
<dbReference type="CDD" id="cd22979">
    <property type="entry name" value="DD_AK8"/>
    <property type="match status" value="1"/>
</dbReference>
<dbReference type="InterPro" id="IPR000850">
    <property type="entry name" value="Adenylat/UMP-CMP_kin"/>
</dbReference>
<protein>
    <submittedName>
        <fullName evidence="9">RIIa domain-containing protein</fullName>
    </submittedName>
</protein>
<evidence type="ECO:0000256" key="2">
    <source>
        <dbReference type="ARBA" id="ARBA00022679"/>
    </source>
</evidence>
<evidence type="ECO:0000313" key="9">
    <source>
        <dbReference type="WBParaSite" id="maker-uti_cns_0005378-snap-gene-0.10-mRNA-1"/>
    </source>
</evidence>
<sequence>MDQTARPLQIPPTFALYAEKHNLFDLYHDLISQLLIHKPADPVQFLIESLEKDNARVSTVMVLGPPASGKHTIGKMLAGRLRCPHLTMQNMIPEVDRKLRQKAEFYLAEKQNRLSIQDCNRKGWVMSGFPQTRDQAVALQTAGVIPDHVIFLEAKPTVLAERAIGKRWDPETGDIYHLVFDQPTDDDVLERLVECPGNSESEINERIREFEGRIIELAPCYSNVGLKVNADQPVADVFHHALEFVSSPRRSSAPRNPRVILIGPPGSGRDTQAALLAAKYGLVNLNCGQLIKQAISGETKAGGAMKNYVDRGMPVPDAILLKLLKERLCQLDCVTRGWVLHGYPRTRGQAEQLADAGFQPNRSPRRSSAPRNPRVILIGPPGSGRDTQAALLAAKYGLVNLNCGQLIKQAISGETKAGGAMKNYVDRGMPVPDAILLKLLKERLCQLDCVTRGWVLHGYPRTRGQAEQLADAGFQPNRLYDPPTDAQVKERLVQHPRDTEAEVNRRLSRYSTFREELRDFYASKSLSLDVNCDQDVETVFETLESHIVSPLPKNFD</sequence>
<feature type="compositionally biased region" description="Low complexity" evidence="6">
    <location>
        <begin position="360"/>
        <end position="373"/>
    </location>
</feature>
<dbReference type="InterPro" id="IPR027417">
    <property type="entry name" value="P-loop_NTPase"/>
</dbReference>
<dbReference type="WBParaSite" id="maker-uti_cns_0005378-snap-gene-0.10-mRNA-1">
    <property type="protein sequence ID" value="maker-uti_cns_0005378-snap-gene-0.10-mRNA-1"/>
    <property type="gene ID" value="maker-uti_cns_0005378-snap-gene-0.10"/>
</dbReference>
<keyword evidence="4 5" id="KW-0418">Kinase</keyword>
<dbReference type="SUPFAM" id="SSF47391">
    <property type="entry name" value="Dimerization-anchoring domain of cAMP-dependent PK regulatory subunit"/>
    <property type="match status" value="1"/>
</dbReference>
<dbReference type="AlphaFoldDB" id="A0A1I8HBS6"/>
<evidence type="ECO:0000256" key="3">
    <source>
        <dbReference type="ARBA" id="ARBA00022741"/>
    </source>
</evidence>
<dbReference type="InterPro" id="IPR036193">
    <property type="entry name" value="ADK_active_lid_dom_sf"/>
</dbReference>
<dbReference type="PRINTS" id="PR00094">
    <property type="entry name" value="ADENYLTKNASE"/>
</dbReference>
<dbReference type="GO" id="GO:0004017">
    <property type="term" value="F:AMP kinase activity"/>
    <property type="evidence" value="ECO:0007669"/>
    <property type="project" value="InterPro"/>
</dbReference>
<dbReference type="Gene3D" id="1.20.890.10">
    <property type="entry name" value="cAMP-dependent protein kinase regulatory subunit, dimerization-anchoring domain"/>
    <property type="match status" value="1"/>
</dbReference>
<organism evidence="8 9">
    <name type="scientific">Macrostomum lignano</name>
    <dbReference type="NCBI Taxonomy" id="282301"/>
    <lineage>
        <taxon>Eukaryota</taxon>
        <taxon>Metazoa</taxon>
        <taxon>Spiralia</taxon>
        <taxon>Lophotrochozoa</taxon>
        <taxon>Platyhelminthes</taxon>
        <taxon>Rhabditophora</taxon>
        <taxon>Macrostomorpha</taxon>
        <taxon>Macrostomida</taxon>
        <taxon>Macrostomidae</taxon>
        <taxon>Macrostomum</taxon>
    </lineage>
</organism>
<reference evidence="9" key="1">
    <citation type="submission" date="2016-11" db="UniProtKB">
        <authorList>
            <consortium name="WormBaseParasite"/>
        </authorList>
    </citation>
    <scope>IDENTIFICATION</scope>
</reference>
<keyword evidence="3" id="KW-0547">Nucleotide-binding</keyword>
<evidence type="ECO:0000256" key="6">
    <source>
        <dbReference type="SAM" id="MobiDB-lite"/>
    </source>
</evidence>
<dbReference type="Gene3D" id="3.40.50.300">
    <property type="entry name" value="P-loop containing nucleotide triphosphate hydrolases"/>
    <property type="match status" value="3"/>
</dbReference>
<keyword evidence="2 5" id="KW-0808">Transferase</keyword>
<evidence type="ECO:0000259" key="7">
    <source>
        <dbReference type="SMART" id="SM00394"/>
    </source>
</evidence>
<dbReference type="SUPFAM" id="SSF57774">
    <property type="entry name" value="Microbial and mitochondrial ADK, insert 'zinc finger' domain"/>
    <property type="match status" value="1"/>
</dbReference>
<name>A0A1I8HBS6_9PLAT</name>
<feature type="domain" description="RIIa" evidence="7">
    <location>
        <begin position="21"/>
        <end position="55"/>
    </location>
</feature>
<dbReference type="Pfam" id="PF00406">
    <property type="entry name" value="ADK"/>
    <property type="match status" value="2"/>
</dbReference>